<evidence type="ECO:0000313" key="3">
    <source>
        <dbReference type="Proteomes" id="UP000290695"/>
    </source>
</evidence>
<feature type="compositionally biased region" description="Low complexity" evidence="1">
    <location>
        <begin position="272"/>
        <end position="283"/>
    </location>
</feature>
<accession>A0A411AWB5</accession>
<sequence length="1269" mass="138860">MAKFLNIDPNPQEIESTSKKLKGKGEPAEAVPQPLDWDETQDQDLKAQERAESRALATASTITKQESFEAGAGTSIIAAAIRKASHPDFELDPNFNVVTALQTDPTVLPMKLTEEEIKYMRDSVSAEDYQYRIQEVRANRTRMQQFSANIVSGFAGAIIGDSPTIVLPYAAAGVGSKMFMMRNLIRLADVGVTAYASDQVGQHDMNTAIVASVAGIDAFFDTRRALKTLNLADTVGRTIETGGTRSAGKVFDDLAPTRPAAQAAPDIPVKPAGTTGTASASRTSHLDQPLKQPMRVGAGSKGSVQVQSTDLIRALQTNPHVTASNKVLLKTLQNKVGKFTVNLSTDTSARSSYKMKYNASTGVVTGEQMLIRPSTKASGSTWHTPTDALKALDADTANVAVHELLHATTSSVIKQVQLGTIKVGTREAKAVASIEELRSTLSKVANGKFQYQLSSAQEMVAALADSPKFVKFLDSVKLQGKETALRRFTKAVLNAIGIKRTGTALTKLIDDTEALIKARPVTDVPSMRSHGMQRAFENVSTANEAAQAQSMLQGIRKKLAVNFSLYDNIAQGSKDLADLLVSDATSRVGRKPSVADYKRNLELEFVARAYEVENTIVQNLQRQGIKKMDMFFNRQKFVQARKATEEKVTKYLDAAYDAELRGLPIPEVPHDVADIVKAFRDSGWSEGWHDVITKSGMVDPDAFIKSKNYVPRRYSPTKVADMYRSGWNRDQVRKGLGLVLADTYPAMSKETVRRVSDNMLRGIEAGGMNKNNWRSMVASVSDDELIMAMRNSGIDDASIQKFLAANQHVQSGLGSSSTVFKSRSRFNMTKEYTVDGMTFKMSDIMETNISGLMQGYTNRMSGRVGMQMAGVGSITKLAKMIDEAALSAPRPDQWLKTMDDTVTHLLGGFSGEQAPELMRAAGNFASATMLKNSGLYQITDTALAMKEFGMTRVLQSLVKEPWFKEMKVIGESKDLSSRLDSILRGSVQKDTKFRFLHTYADDNYDLMSSGSLYNVSQNLGQGAQYANGMHYVHRLQTNVNAGIVADELKQMLKGDARATKKLQEFGLDLDDAKAMQEAYKKGGDDALLPFELQMKLEVVGVRAMDYVVQHIRTGETSAFAQFSGIGKAVIGYQSFVMAATNKIFRRFTANGDYGGLVLLMAHQYPLMLLMTAAKYGMDGTTNDKSTRDWITDSVFGMSALGGLSMIQDAFSTQEARHSIPALAFTVNSVNTIKKILDTDSEVTLQDVSRIVPFAQEFMVTRALINNFGD</sequence>
<name>A0A411AWB5_9CAUD</name>
<dbReference type="Proteomes" id="UP000290695">
    <property type="component" value="Segment"/>
</dbReference>
<gene>
    <name evidence="2" type="ORF">Stuart_44</name>
</gene>
<evidence type="ECO:0000256" key="1">
    <source>
        <dbReference type="SAM" id="MobiDB-lite"/>
    </source>
</evidence>
<evidence type="ECO:0000313" key="2">
    <source>
        <dbReference type="EMBL" id="QAX92384.1"/>
    </source>
</evidence>
<dbReference type="EMBL" id="MK387869">
    <property type="protein sequence ID" value="QAX92384.1"/>
    <property type="molecule type" value="Genomic_DNA"/>
</dbReference>
<feature type="region of interest" description="Disordered" evidence="1">
    <location>
        <begin position="260"/>
        <end position="303"/>
    </location>
</feature>
<protein>
    <submittedName>
        <fullName evidence="2">Internal core protein</fullName>
    </submittedName>
</protein>
<proteinExistence type="predicted"/>
<organism evidence="2 3">
    <name type="scientific">Providencia phage vB_PstP_PS3</name>
    <dbReference type="NCBI Taxonomy" id="2848038"/>
    <lineage>
        <taxon>Viruses</taxon>
        <taxon>Duplodnaviria</taxon>
        <taxon>Heunggongvirae</taxon>
        <taxon>Uroviricota</taxon>
        <taxon>Caudoviricetes</taxon>
        <taxon>Autographivirales</taxon>
        <taxon>Autoscriptoviridae</taxon>
        <taxon>Slopekvirinae</taxon>
        <taxon>Kakivirus</taxon>
        <taxon>Kakivirus PS3</taxon>
    </lineage>
</organism>
<feature type="region of interest" description="Disordered" evidence="1">
    <location>
        <begin position="1"/>
        <end position="46"/>
    </location>
</feature>
<keyword evidence="3" id="KW-1185">Reference proteome</keyword>
<reference evidence="3" key="1">
    <citation type="submission" date="2019-01" db="EMBL/GenBank/DDBJ databases">
        <title>PS3, a novel KP34virus infecting Providencia stuartii with a tail spike-associated depolymerase that enhances serum-mediated killing.</title>
        <authorList>
            <person name="Oliveira H."/>
            <person name="Mendes B."/>
            <person name="Lobocka M."/>
            <person name="Azeredo J."/>
        </authorList>
    </citation>
    <scope>NUCLEOTIDE SEQUENCE [LARGE SCALE GENOMIC DNA]</scope>
</reference>